<feature type="compositionally biased region" description="Basic and acidic residues" evidence="1">
    <location>
        <begin position="137"/>
        <end position="147"/>
    </location>
</feature>
<dbReference type="InParanoid" id="A0A0D0ECX8"/>
<dbReference type="Proteomes" id="UP000054538">
    <property type="component" value="Unassembled WGS sequence"/>
</dbReference>
<gene>
    <name evidence="2" type="ORF">PAXRUDRAFT_329229</name>
</gene>
<accession>A0A0D0ECX8</accession>
<organism evidence="2 3">
    <name type="scientific">Paxillus rubicundulus Ve08.2h10</name>
    <dbReference type="NCBI Taxonomy" id="930991"/>
    <lineage>
        <taxon>Eukaryota</taxon>
        <taxon>Fungi</taxon>
        <taxon>Dikarya</taxon>
        <taxon>Basidiomycota</taxon>
        <taxon>Agaricomycotina</taxon>
        <taxon>Agaricomycetes</taxon>
        <taxon>Agaricomycetidae</taxon>
        <taxon>Boletales</taxon>
        <taxon>Paxilineae</taxon>
        <taxon>Paxillaceae</taxon>
        <taxon>Paxillus</taxon>
    </lineage>
</organism>
<proteinExistence type="predicted"/>
<reference evidence="3" key="2">
    <citation type="submission" date="2015-01" db="EMBL/GenBank/DDBJ databases">
        <title>Evolutionary Origins and Diversification of the Mycorrhizal Mutualists.</title>
        <authorList>
            <consortium name="DOE Joint Genome Institute"/>
            <consortium name="Mycorrhizal Genomics Consortium"/>
            <person name="Kohler A."/>
            <person name="Kuo A."/>
            <person name="Nagy L.G."/>
            <person name="Floudas D."/>
            <person name="Copeland A."/>
            <person name="Barry K.W."/>
            <person name="Cichocki N."/>
            <person name="Veneault-Fourrey C."/>
            <person name="LaButti K."/>
            <person name="Lindquist E.A."/>
            <person name="Lipzen A."/>
            <person name="Lundell T."/>
            <person name="Morin E."/>
            <person name="Murat C."/>
            <person name="Riley R."/>
            <person name="Ohm R."/>
            <person name="Sun H."/>
            <person name="Tunlid A."/>
            <person name="Henrissat B."/>
            <person name="Grigoriev I.V."/>
            <person name="Hibbett D.S."/>
            <person name="Martin F."/>
        </authorList>
    </citation>
    <scope>NUCLEOTIDE SEQUENCE [LARGE SCALE GENOMIC DNA]</scope>
    <source>
        <strain evidence="3">Ve08.2h10</strain>
    </source>
</reference>
<dbReference type="HOGENOM" id="CLU_1768699_0_0_1"/>
<name>A0A0D0ECX8_9AGAM</name>
<evidence type="ECO:0000313" key="2">
    <source>
        <dbReference type="EMBL" id="KIL00146.1"/>
    </source>
</evidence>
<evidence type="ECO:0000313" key="3">
    <source>
        <dbReference type="Proteomes" id="UP000054538"/>
    </source>
</evidence>
<evidence type="ECO:0000256" key="1">
    <source>
        <dbReference type="SAM" id="MobiDB-lite"/>
    </source>
</evidence>
<reference evidence="2 3" key="1">
    <citation type="submission" date="2014-04" db="EMBL/GenBank/DDBJ databases">
        <authorList>
            <consortium name="DOE Joint Genome Institute"/>
            <person name="Kuo A."/>
            <person name="Kohler A."/>
            <person name="Jargeat P."/>
            <person name="Nagy L.G."/>
            <person name="Floudas D."/>
            <person name="Copeland A."/>
            <person name="Barry K.W."/>
            <person name="Cichocki N."/>
            <person name="Veneault-Fourrey C."/>
            <person name="LaButti K."/>
            <person name="Lindquist E.A."/>
            <person name="Lipzen A."/>
            <person name="Lundell T."/>
            <person name="Morin E."/>
            <person name="Murat C."/>
            <person name="Sun H."/>
            <person name="Tunlid A."/>
            <person name="Henrissat B."/>
            <person name="Grigoriev I.V."/>
            <person name="Hibbett D.S."/>
            <person name="Martin F."/>
            <person name="Nordberg H.P."/>
            <person name="Cantor M.N."/>
            <person name="Hua S.X."/>
        </authorList>
    </citation>
    <scope>NUCLEOTIDE SEQUENCE [LARGE SCALE GENOMIC DNA]</scope>
    <source>
        <strain evidence="2 3">Ve08.2h10</strain>
    </source>
</reference>
<keyword evidence="3" id="KW-1185">Reference proteome</keyword>
<protein>
    <submittedName>
        <fullName evidence="2">Uncharacterized protein</fullName>
    </submittedName>
</protein>
<dbReference type="AlphaFoldDB" id="A0A0D0ECX8"/>
<sequence length="147" mass="16971">MLYMTVPCGLKKRFIWSFDLSVNSWCACHRWQYIPCQDGRRKSEADVPRRSRSSENNHPFSATRERGLYKALEYFNGSADCTLNVVTRLCNADMGQELQVVLLSLVPWARKQYYSSSSQLLHHHKSATTTVPSIKQQKKERLSDALD</sequence>
<dbReference type="EMBL" id="KN824840">
    <property type="protein sequence ID" value="KIL00146.1"/>
    <property type="molecule type" value="Genomic_DNA"/>
</dbReference>
<feature type="region of interest" description="Disordered" evidence="1">
    <location>
        <begin position="125"/>
        <end position="147"/>
    </location>
</feature>